<name>A0ABS2GKF3_9FIRM</name>
<feature type="transmembrane region" description="Helical" evidence="1">
    <location>
        <begin position="7"/>
        <end position="25"/>
    </location>
</feature>
<proteinExistence type="predicted"/>
<feature type="transmembrane region" description="Helical" evidence="1">
    <location>
        <begin position="31"/>
        <end position="47"/>
    </location>
</feature>
<gene>
    <name evidence="2" type="ORF">H9X81_04540</name>
</gene>
<dbReference type="Proteomes" id="UP000724149">
    <property type="component" value="Unassembled WGS sequence"/>
</dbReference>
<dbReference type="PROSITE" id="PS51257">
    <property type="entry name" value="PROKAR_LIPOPROTEIN"/>
    <property type="match status" value="1"/>
</dbReference>
<feature type="transmembrane region" description="Helical" evidence="1">
    <location>
        <begin position="79"/>
        <end position="101"/>
    </location>
</feature>
<dbReference type="EMBL" id="JACSNR010000003">
    <property type="protein sequence ID" value="MBM6922960.1"/>
    <property type="molecule type" value="Genomic_DNA"/>
</dbReference>
<dbReference type="RefSeq" id="WP_177502623.1">
    <property type="nucleotide sequence ID" value="NZ_JACSNR010000003.1"/>
</dbReference>
<protein>
    <recommendedName>
        <fullName evidence="4">4 TMS phage holin, superfamily IV</fullName>
    </recommendedName>
</protein>
<keyword evidence="1" id="KW-0472">Membrane</keyword>
<feature type="transmembrane region" description="Helical" evidence="1">
    <location>
        <begin position="54"/>
        <end position="73"/>
    </location>
</feature>
<keyword evidence="1" id="KW-0812">Transmembrane</keyword>
<evidence type="ECO:0000256" key="1">
    <source>
        <dbReference type="SAM" id="Phobius"/>
    </source>
</evidence>
<organism evidence="2 3">
    <name type="scientific">Hydrogenoanaerobacterium saccharovorans</name>
    <dbReference type="NCBI Taxonomy" id="474960"/>
    <lineage>
        <taxon>Bacteria</taxon>
        <taxon>Bacillati</taxon>
        <taxon>Bacillota</taxon>
        <taxon>Clostridia</taxon>
        <taxon>Eubacteriales</taxon>
        <taxon>Oscillospiraceae</taxon>
        <taxon>Hydrogenoanaerobacterium</taxon>
    </lineage>
</organism>
<accession>A0ABS2GKF3</accession>
<evidence type="ECO:0000313" key="2">
    <source>
        <dbReference type="EMBL" id="MBM6922960.1"/>
    </source>
</evidence>
<evidence type="ECO:0008006" key="4">
    <source>
        <dbReference type="Google" id="ProtNLM"/>
    </source>
</evidence>
<sequence>MRKSAKIWLVIAILLCACVTVLNFTEGRIPSVILALVEIAALVVLLVKEKKAGFWLLCGCYLLSFLTGVIGGITGGTGILLSVGASAIGSVLIPGITWLFLRKDLPNMR</sequence>
<keyword evidence="3" id="KW-1185">Reference proteome</keyword>
<reference evidence="2 3" key="1">
    <citation type="journal article" date="2021" name="Sci. Rep.">
        <title>The distribution of antibiotic resistance genes in chicken gut microbiota commensals.</title>
        <authorList>
            <person name="Juricova H."/>
            <person name="Matiasovicova J."/>
            <person name="Kubasova T."/>
            <person name="Cejkova D."/>
            <person name="Rychlik I."/>
        </authorList>
    </citation>
    <scope>NUCLEOTIDE SEQUENCE [LARGE SCALE GENOMIC DNA]</scope>
    <source>
        <strain evidence="2 3">An564</strain>
    </source>
</reference>
<comment type="caution">
    <text evidence="2">The sequence shown here is derived from an EMBL/GenBank/DDBJ whole genome shotgun (WGS) entry which is preliminary data.</text>
</comment>
<evidence type="ECO:0000313" key="3">
    <source>
        <dbReference type="Proteomes" id="UP000724149"/>
    </source>
</evidence>
<keyword evidence="1" id="KW-1133">Transmembrane helix</keyword>